<keyword evidence="3" id="KW-1185">Reference proteome</keyword>
<dbReference type="CDD" id="cd09272">
    <property type="entry name" value="RNase_HI_RT_Ty1"/>
    <property type="match status" value="1"/>
</dbReference>
<dbReference type="Pfam" id="PF07727">
    <property type="entry name" value="RVT_2"/>
    <property type="match status" value="1"/>
</dbReference>
<feature type="domain" description="Reverse transcriptase Ty1/copia-type" evidence="1">
    <location>
        <begin position="15"/>
        <end position="232"/>
    </location>
</feature>
<name>A0A1J6J4R2_NICAT</name>
<reference evidence="2" key="1">
    <citation type="submission" date="2016-11" db="EMBL/GenBank/DDBJ databases">
        <title>The genome of Nicotiana attenuata.</title>
        <authorList>
            <person name="Xu S."/>
            <person name="Brockmoeller T."/>
            <person name="Gaquerel E."/>
            <person name="Navarro A."/>
            <person name="Kuhl H."/>
            <person name="Gase K."/>
            <person name="Ling Z."/>
            <person name="Zhou W."/>
            <person name="Kreitzer C."/>
            <person name="Stanke M."/>
            <person name="Tang H."/>
            <person name="Lyons E."/>
            <person name="Pandey P."/>
            <person name="Pandey S.P."/>
            <person name="Timmermann B."/>
            <person name="Baldwin I.T."/>
        </authorList>
    </citation>
    <scope>NUCLEOTIDE SEQUENCE [LARGE SCALE GENOMIC DNA]</scope>
    <source>
        <strain evidence="2">UT</strain>
    </source>
</reference>
<proteinExistence type="predicted"/>
<dbReference type="SUPFAM" id="SSF56672">
    <property type="entry name" value="DNA/RNA polymerases"/>
    <property type="match status" value="1"/>
</dbReference>
<dbReference type="InterPro" id="IPR043502">
    <property type="entry name" value="DNA/RNA_pol_sf"/>
</dbReference>
<dbReference type="AlphaFoldDB" id="A0A1J6J4R2"/>
<organism evidence="2 3">
    <name type="scientific">Nicotiana attenuata</name>
    <name type="common">Coyote tobacco</name>
    <dbReference type="NCBI Taxonomy" id="49451"/>
    <lineage>
        <taxon>Eukaryota</taxon>
        <taxon>Viridiplantae</taxon>
        <taxon>Streptophyta</taxon>
        <taxon>Embryophyta</taxon>
        <taxon>Tracheophyta</taxon>
        <taxon>Spermatophyta</taxon>
        <taxon>Magnoliopsida</taxon>
        <taxon>eudicotyledons</taxon>
        <taxon>Gunneridae</taxon>
        <taxon>Pentapetalae</taxon>
        <taxon>asterids</taxon>
        <taxon>lamiids</taxon>
        <taxon>Solanales</taxon>
        <taxon>Solanaceae</taxon>
        <taxon>Nicotianoideae</taxon>
        <taxon>Nicotianeae</taxon>
        <taxon>Nicotiana</taxon>
    </lineage>
</organism>
<dbReference type="Proteomes" id="UP000187609">
    <property type="component" value="Unassembled WGS sequence"/>
</dbReference>
<evidence type="ECO:0000259" key="1">
    <source>
        <dbReference type="Pfam" id="PF07727"/>
    </source>
</evidence>
<feature type="non-terminal residue" evidence="2">
    <location>
        <position position="436"/>
    </location>
</feature>
<dbReference type="STRING" id="49451.A0A1J6J4R2"/>
<accession>A0A1J6J4R2</accession>
<comment type="caution">
    <text evidence="2">The sequence shown here is derived from an EMBL/GenBank/DDBJ whole genome shotgun (WGS) entry which is preliminary data.</text>
</comment>
<feature type="non-terminal residue" evidence="2">
    <location>
        <position position="1"/>
    </location>
</feature>
<protein>
    <submittedName>
        <fullName evidence="2">Retrovirus-related pol polyprotein from transposon tnt 1-94</fullName>
    </submittedName>
</protein>
<dbReference type="Gramene" id="OIT05907">
    <property type="protein sequence ID" value="OIT05907"/>
    <property type="gene ID" value="A4A49_61387"/>
</dbReference>
<dbReference type="OMA" id="RTNDYML"/>
<dbReference type="PANTHER" id="PTHR11439">
    <property type="entry name" value="GAG-POL-RELATED RETROTRANSPOSON"/>
    <property type="match status" value="1"/>
</dbReference>
<dbReference type="EMBL" id="MJEQ01037184">
    <property type="protein sequence ID" value="OIT05907.1"/>
    <property type="molecule type" value="Genomic_DNA"/>
</dbReference>
<evidence type="ECO:0000313" key="2">
    <source>
        <dbReference type="EMBL" id="OIT05907.1"/>
    </source>
</evidence>
<sequence>WVDAMKSEMESMYSNQVWDLVEPPTGVKPIGCKWIYKKKRGVDGKVQTFRARLVAKGFTQKEGIDYEETFSPVAMLKSIRILLSIAAHYDYEIWQMDVKTAFLNGSLDECIYMAQPVGFIKSGNEHMLCKLKKSIYGLKQASRAWNTCFDASIKTFGFDQCENESCVSKKWNGDKVTFLVLYVDDILLIGNNVSMLNSVKEWLSSRFDMKDLGQAAHILGIKLMRDRKQMILGLPDICFAVGMVSRFHSNPDREHWTPVKHIIKYLKRTNDYMLVYYSGDLAPIGCTDSDFQSDRDSRKSTSGYVFTLGGGAISWRSIKQSCVADSTMEAEYVAASKPAKEAVWLKNFLKELNVVPSVQAPIVLYCDNSGAVANSKEPRSHKRSKHIERKYHLIRDIIQRGDARVLKIASEDNLADPFTKSLTQKIFDKHVEGMGV</sequence>
<gene>
    <name evidence="2" type="primary">POLX_22</name>
    <name evidence="2" type="ORF">A4A49_61387</name>
</gene>
<evidence type="ECO:0000313" key="3">
    <source>
        <dbReference type="Proteomes" id="UP000187609"/>
    </source>
</evidence>
<dbReference type="PANTHER" id="PTHR11439:SF496">
    <property type="entry name" value="RNA-DIRECTED DNA POLYMERASE"/>
    <property type="match status" value="1"/>
</dbReference>
<dbReference type="InterPro" id="IPR013103">
    <property type="entry name" value="RVT_2"/>
</dbReference>